<proteinExistence type="predicted"/>
<evidence type="ECO:0008006" key="3">
    <source>
        <dbReference type="Google" id="ProtNLM"/>
    </source>
</evidence>
<evidence type="ECO:0000313" key="2">
    <source>
        <dbReference type="Proteomes" id="UP001162881"/>
    </source>
</evidence>
<sequence>MRRRWITLGEVLTVIAVTISGLTLWNNWSQRTDSESARSASDARASARAGTLMLLSDGANRQRLTLHPASPDQAVQSQRIVFPAALGLPAAQTTGEPRIETDWFDAALKKARAAAKLPDNSRGDETLPVLVSTRFVVDGAPHTDTALYDLGYTIEGHWLGGHTITLSGISLVRHGAGQAALDARWKTLLTREGQPGS</sequence>
<name>A0ABT0BGT8_9SPHN</name>
<dbReference type="Proteomes" id="UP001162881">
    <property type="component" value="Unassembled WGS sequence"/>
</dbReference>
<protein>
    <recommendedName>
        <fullName evidence="3">Type II secretion system protein GspJ</fullName>
    </recommendedName>
</protein>
<dbReference type="EMBL" id="JALHLF010000086">
    <property type="protein sequence ID" value="MCJ2184249.1"/>
    <property type="molecule type" value="Genomic_DNA"/>
</dbReference>
<keyword evidence="2" id="KW-1185">Reference proteome</keyword>
<evidence type="ECO:0000313" key="1">
    <source>
        <dbReference type="EMBL" id="MCJ2184249.1"/>
    </source>
</evidence>
<comment type="caution">
    <text evidence="1">The sequence shown here is derived from an EMBL/GenBank/DDBJ whole genome shotgun (WGS) entry which is preliminary data.</text>
</comment>
<organism evidence="1 2">
    <name type="scientific">Novosphingobium organovorum</name>
    <dbReference type="NCBI Taxonomy" id="2930092"/>
    <lineage>
        <taxon>Bacteria</taxon>
        <taxon>Pseudomonadati</taxon>
        <taxon>Pseudomonadota</taxon>
        <taxon>Alphaproteobacteria</taxon>
        <taxon>Sphingomonadales</taxon>
        <taxon>Sphingomonadaceae</taxon>
        <taxon>Novosphingobium</taxon>
    </lineage>
</organism>
<accession>A0ABT0BGT8</accession>
<gene>
    <name evidence="1" type="ORF">MTR62_16350</name>
</gene>
<reference evidence="1" key="1">
    <citation type="submission" date="2022-03" db="EMBL/GenBank/DDBJ databases">
        <title>Identification of a novel bacterium isolated from mangrove sediments.</title>
        <authorList>
            <person name="Pan X."/>
        </authorList>
    </citation>
    <scope>NUCLEOTIDE SEQUENCE</scope>
    <source>
        <strain evidence="1">B1949</strain>
    </source>
</reference>